<comment type="caution">
    <text evidence="2">The sequence shown here is derived from an EMBL/GenBank/DDBJ whole genome shotgun (WGS) entry which is preliminary data.</text>
</comment>
<name>A0AAW0E3S2_9AGAR</name>
<gene>
    <name evidence="2" type="ORF">VNI00_002235</name>
</gene>
<evidence type="ECO:0000313" key="2">
    <source>
        <dbReference type="EMBL" id="KAK7058599.1"/>
    </source>
</evidence>
<organism evidence="2 3">
    <name type="scientific">Paramarasmius palmivorus</name>
    <dbReference type="NCBI Taxonomy" id="297713"/>
    <lineage>
        <taxon>Eukaryota</taxon>
        <taxon>Fungi</taxon>
        <taxon>Dikarya</taxon>
        <taxon>Basidiomycota</taxon>
        <taxon>Agaricomycotina</taxon>
        <taxon>Agaricomycetes</taxon>
        <taxon>Agaricomycetidae</taxon>
        <taxon>Agaricales</taxon>
        <taxon>Marasmiineae</taxon>
        <taxon>Marasmiaceae</taxon>
        <taxon>Paramarasmius</taxon>
    </lineage>
</organism>
<feature type="compositionally biased region" description="Low complexity" evidence="1">
    <location>
        <begin position="61"/>
        <end position="77"/>
    </location>
</feature>
<reference evidence="2 3" key="1">
    <citation type="submission" date="2024-01" db="EMBL/GenBank/DDBJ databases">
        <title>A draft genome for a cacao thread blight-causing isolate of Paramarasmius palmivorus.</title>
        <authorList>
            <person name="Baruah I.K."/>
            <person name="Bukari Y."/>
            <person name="Amoako-Attah I."/>
            <person name="Meinhardt L.W."/>
            <person name="Bailey B.A."/>
            <person name="Cohen S.P."/>
        </authorList>
    </citation>
    <scope>NUCLEOTIDE SEQUENCE [LARGE SCALE GENOMIC DNA]</scope>
    <source>
        <strain evidence="2 3">GH-12</strain>
    </source>
</reference>
<evidence type="ECO:0000256" key="1">
    <source>
        <dbReference type="SAM" id="MobiDB-lite"/>
    </source>
</evidence>
<accession>A0AAW0E3S2</accession>
<protein>
    <submittedName>
        <fullName evidence="2">Uncharacterized protein</fullName>
    </submittedName>
</protein>
<feature type="compositionally biased region" description="Polar residues" evidence="1">
    <location>
        <begin position="89"/>
        <end position="107"/>
    </location>
</feature>
<feature type="region of interest" description="Disordered" evidence="1">
    <location>
        <begin position="1"/>
        <end position="107"/>
    </location>
</feature>
<dbReference type="EMBL" id="JAYKXP010000005">
    <property type="protein sequence ID" value="KAK7058599.1"/>
    <property type="molecule type" value="Genomic_DNA"/>
</dbReference>
<dbReference type="AlphaFoldDB" id="A0AAW0E3S2"/>
<proteinExistence type="predicted"/>
<dbReference type="Proteomes" id="UP001383192">
    <property type="component" value="Unassembled WGS sequence"/>
</dbReference>
<feature type="region of interest" description="Disordered" evidence="1">
    <location>
        <begin position="210"/>
        <end position="230"/>
    </location>
</feature>
<evidence type="ECO:0000313" key="3">
    <source>
        <dbReference type="Proteomes" id="UP001383192"/>
    </source>
</evidence>
<keyword evidence="3" id="KW-1185">Reference proteome</keyword>
<feature type="compositionally biased region" description="Gly residues" evidence="1">
    <location>
        <begin position="22"/>
        <end position="60"/>
    </location>
</feature>
<sequence length="321" mass="32520">MYFPVISSRYSTSKKRKLSPRAGGGGGGRGGGGSGGGRSGGSSSGRSGGGSSSGRSGGGSTSSSRSSGSVNTGGTSRPATAYGGGGGSVTTIPSGQIFSGRQQGGATRSQIYGTRQYGSGYPGITGRGVAGRGFPFFFWPIAWGGAAGVGGAAYLHSNEYGKPDNSSRPGGPVMTATFVSSTGNSTFGLVADNTTVVELIQDIRERCASQNLNTSSSSTTPKAYNETDPSLPKPESVIQYYRASSVALTLQGYNNSATLSQDEGSPDTPLPSNIDTTLQNCLNQTIAEAVPLIGAGEARWAAPNVGVLTLLWILFYLSGML</sequence>